<evidence type="ECO:0000313" key="9">
    <source>
        <dbReference type="EMBL" id="KAK2661425.1"/>
    </source>
</evidence>
<evidence type="ECO:0000313" key="10">
    <source>
        <dbReference type="Proteomes" id="UP001280121"/>
    </source>
</evidence>
<dbReference type="Proteomes" id="UP001280121">
    <property type="component" value="Unassembled WGS sequence"/>
</dbReference>
<comment type="subcellular location">
    <subcellularLocation>
        <location evidence="1">Membrane</location>
    </subcellularLocation>
</comment>
<evidence type="ECO:0000259" key="8">
    <source>
        <dbReference type="PROSITE" id="PS50939"/>
    </source>
</evidence>
<keyword evidence="3 7" id="KW-0812">Transmembrane</keyword>
<feature type="transmembrane region" description="Helical" evidence="7">
    <location>
        <begin position="12"/>
        <end position="28"/>
    </location>
</feature>
<keyword evidence="4" id="KW-0249">Electron transport</keyword>
<name>A0AAD9XL03_9ROSI</name>
<evidence type="ECO:0000256" key="3">
    <source>
        <dbReference type="ARBA" id="ARBA00022692"/>
    </source>
</evidence>
<dbReference type="Gene3D" id="1.20.120.1770">
    <property type="match status" value="1"/>
</dbReference>
<dbReference type="InterPro" id="IPR006593">
    <property type="entry name" value="Cyt_b561/ferric_Rdtase_TM"/>
</dbReference>
<evidence type="ECO:0000256" key="5">
    <source>
        <dbReference type="ARBA" id="ARBA00022989"/>
    </source>
</evidence>
<keyword evidence="2" id="KW-0813">Transport</keyword>
<accession>A0AAD9XL03</accession>
<reference evidence="9" key="1">
    <citation type="journal article" date="2023" name="Plant J.">
        <title>Genome sequences and population genomics provide insights into the demographic history, inbreeding, and mutation load of two 'living fossil' tree species of Dipteronia.</title>
        <authorList>
            <person name="Feng Y."/>
            <person name="Comes H.P."/>
            <person name="Chen J."/>
            <person name="Zhu S."/>
            <person name="Lu R."/>
            <person name="Zhang X."/>
            <person name="Li P."/>
            <person name="Qiu J."/>
            <person name="Olsen K.M."/>
            <person name="Qiu Y."/>
        </authorList>
    </citation>
    <scope>NUCLEOTIDE SEQUENCE</scope>
    <source>
        <strain evidence="9">KIB01</strain>
    </source>
</reference>
<dbReference type="GO" id="GO:0016020">
    <property type="term" value="C:membrane"/>
    <property type="evidence" value="ECO:0007669"/>
    <property type="project" value="UniProtKB-SubCell"/>
</dbReference>
<dbReference type="PANTHER" id="PTHR23130">
    <property type="entry name" value="CYTOCHROME B561 AND DOMON DOMAIN-CONTAINING PROTEIN"/>
    <property type="match status" value="1"/>
</dbReference>
<comment type="caution">
    <text evidence="9">The sequence shown here is derived from an EMBL/GenBank/DDBJ whole genome shotgun (WGS) entry which is preliminary data.</text>
</comment>
<keyword evidence="6 7" id="KW-0472">Membrane</keyword>
<dbReference type="AlphaFoldDB" id="A0AAD9XL03"/>
<dbReference type="PROSITE" id="PS50939">
    <property type="entry name" value="CYTOCHROME_B561"/>
    <property type="match status" value="1"/>
</dbReference>
<proteinExistence type="predicted"/>
<feature type="domain" description="Cytochrome b561" evidence="8">
    <location>
        <begin position="1"/>
        <end position="100"/>
    </location>
</feature>
<evidence type="ECO:0000256" key="6">
    <source>
        <dbReference type="ARBA" id="ARBA00023136"/>
    </source>
</evidence>
<dbReference type="EMBL" id="JANJYI010000002">
    <property type="protein sequence ID" value="KAK2661425.1"/>
    <property type="molecule type" value="Genomic_DNA"/>
</dbReference>
<evidence type="ECO:0000256" key="2">
    <source>
        <dbReference type="ARBA" id="ARBA00022448"/>
    </source>
</evidence>
<keyword evidence="5 7" id="KW-1133">Transmembrane helix</keyword>
<evidence type="ECO:0000256" key="1">
    <source>
        <dbReference type="ARBA" id="ARBA00004370"/>
    </source>
</evidence>
<dbReference type="PANTHER" id="PTHR23130:SF167">
    <property type="entry name" value="CYTOCHROME B561 AND DOMON DOMAIN-CONTAINING PROTEIN"/>
    <property type="match status" value="1"/>
</dbReference>
<sequence length="100" mass="10953">MEALVIHRGLNMVSWVILMLIGVITTSPPKPLKGSAPARYMKVSTNPIWFYALILCQSLAYAFGIAGAVAELYLGGKSQGNQFDVHRYIGITLLIPSFLQ</sequence>
<feature type="transmembrane region" description="Helical" evidence="7">
    <location>
        <begin position="48"/>
        <end position="74"/>
    </location>
</feature>
<evidence type="ECO:0000256" key="7">
    <source>
        <dbReference type="SAM" id="Phobius"/>
    </source>
</evidence>
<organism evidence="9 10">
    <name type="scientific">Dipteronia dyeriana</name>
    <dbReference type="NCBI Taxonomy" id="168575"/>
    <lineage>
        <taxon>Eukaryota</taxon>
        <taxon>Viridiplantae</taxon>
        <taxon>Streptophyta</taxon>
        <taxon>Embryophyta</taxon>
        <taxon>Tracheophyta</taxon>
        <taxon>Spermatophyta</taxon>
        <taxon>Magnoliopsida</taxon>
        <taxon>eudicotyledons</taxon>
        <taxon>Gunneridae</taxon>
        <taxon>Pentapetalae</taxon>
        <taxon>rosids</taxon>
        <taxon>malvids</taxon>
        <taxon>Sapindales</taxon>
        <taxon>Sapindaceae</taxon>
        <taxon>Hippocastanoideae</taxon>
        <taxon>Acereae</taxon>
        <taxon>Dipteronia</taxon>
    </lineage>
</organism>
<feature type="non-terminal residue" evidence="9">
    <location>
        <position position="1"/>
    </location>
</feature>
<evidence type="ECO:0000256" key="4">
    <source>
        <dbReference type="ARBA" id="ARBA00022982"/>
    </source>
</evidence>
<protein>
    <recommendedName>
        <fullName evidence="8">Cytochrome b561 domain-containing protein</fullName>
    </recommendedName>
</protein>
<keyword evidence="10" id="KW-1185">Reference proteome</keyword>
<gene>
    <name evidence="9" type="ORF">Ddye_007958</name>
</gene>